<accession>A0ABR3V2B8</accession>
<evidence type="ECO:0000313" key="2">
    <source>
        <dbReference type="Proteomes" id="UP001586593"/>
    </source>
</evidence>
<reference evidence="1 2" key="1">
    <citation type="journal article" date="2024" name="Commun. Biol.">
        <title>Comparative genomic analysis of thermophilic fungi reveals convergent evolutionary adaptations and gene losses.</title>
        <authorList>
            <person name="Steindorff A.S."/>
            <person name="Aguilar-Pontes M.V."/>
            <person name="Robinson A.J."/>
            <person name="Andreopoulos B."/>
            <person name="LaButti K."/>
            <person name="Kuo A."/>
            <person name="Mondo S."/>
            <person name="Riley R."/>
            <person name="Otillar R."/>
            <person name="Haridas S."/>
            <person name="Lipzen A."/>
            <person name="Grimwood J."/>
            <person name="Schmutz J."/>
            <person name="Clum A."/>
            <person name="Reid I.D."/>
            <person name="Moisan M.C."/>
            <person name="Butler G."/>
            <person name="Nguyen T.T.M."/>
            <person name="Dewar K."/>
            <person name="Conant G."/>
            <person name="Drula E."/>
            <person name="Henrissat B."/>
            <person name="Hansel C."/>
            <person name="Singer S."/>
            <person name="Hutchinson M.I."/>
            <person name="de Vries R.P."/>
            <person name="Natvig D.O."/>
            <person name="Powell A.J."/>
            <person name="Tsang A."/>
            <person name="Grigoriev I.V."/>
        </authorList>
    </citation>
    <scope>NUCLEOTIDE SEQUENCE [LARGE SCALE GENOMIC DNA]</scope>
    <source>
        <strain evidence="1 2">ATCC 24622</strain>
    </source>
</reference>
<sequence>MGDCFHLLSRALTMGKVKSAKRASAASSSPYDRHAASSAKAPVAKNHVFKFNKDFGQHILKNPSVSDQIVAT</sequence>
<comment type="caution">
    <text evidence="1">The sequence shown here is derived from an EMBL/GenBank/DDBJ whole genome shotgun (WGS) entry which is preliminary data.</text>
</comment>
<gene>
    <name evidence="1" type="ORF">VTK73DRAFT_5490</name>
</gene>
<dbReference type="Proteomes" id="UP001586593">
    <property type="component" value="Unassembled WGS sequence"/>
</dbReference>
<evidence type="ECO:0000313" key="1">
    <source>
        <dbReference type="EMBL" id="KAL1835631.1"/>
    </source>
</evidence>
<proteinExistence type="predicted"/>
<keyword evidence="2" id="KW-1185">Reference proteome</keyword>
<dbReference type="EMBL" id="JAZHXJ010003058">
    <property type="protein sequence ID" value="KAL1835631.1"/>
    <property type="molecule type" value="Genomic_DNA"/>
</dbReference>
<organism evidence="1 2">
    <name type="scientific">Phialemonium thermophilum</name>
    <dbReference type="NCBI Taxonomy" id="223376"/>
    <lineage>
        <taxon>Eukaryota</taxon>
        <taxon>Fungi</taxon>
        <taxon>Dikarya</taxon>
        <taxon>Ascomycota</taxon>
        <taxon>Pezizomycotina</taxon>
        <taxon>Sordariomycetes</taxon>
        <taxon>Sordariomycetidae</taxon>
        <taxon>Cephalothecales</taxon>
        <taxon>Cephalothecaceae</taxon>
        <taxon>Phialemonium</taxon>
    </lineage>
</organism>
<name>A0ABR3V2B8_9PEZI</name>
<protein>
    <submittedName>
        <fullName evidence="1">Uncharacterized protein</fullName>
    </submittedName>
</protein>